<dbReference type="GO" id="GO:0003677">
    <property type="term" value="F:DNA binding"/>
    <property type="evidence" value="ECO:0007669"/>
    <property type="project" value="UniProtKB-KW"/>
</dbReference>
<evidence type="ECO:0000259" key="2">
    <source>
        <dbReference type="PROSITE" id="PS51740"/>
    </source>
</evidence>
<gene>
    <name evidence="3" type="ORF">HH682_15205</name>
</gene>
<protein>
    <submittedName>
        <fullName evidence="3">AbrB/MazE/SpoVT family DNA-binding domain-containing protein</fullName>
    </submittedName>
</protein>
<organism evidence="3 4">
    <name type="scientific">Rosenbergiella gaditana</name>
    <dbReference type="NCBI Taxonomy" id="2726987"/>
    <lineage>
        <taxon>Bacteria</taxon>
        <taxon>Pseudomonadati</taxon>
        <taxon>Pseudomonadota</taxon>
        <taxon>Gammaproteobacteria</taxon>
        <taxon>Enterobacterales</taxon>
        <taxon>Erwiniaceae</taxon>
        <taxon>Rosenbergiella</taxon>
    </lineage>
</organism>
<feature type="domain" description="SpoVT-AbrB" evidence="2">
    <location>
        <begin position="3"/>
        <end position="49"/>
    </location>
</feature>
<dbReference type="PROSITE" id="PS51740">
    <property type="entry name" value="SPOVT_ABRB"/>
    <property type="match status" value="1"/>
</dbReference>
<dbReference type="InterPro" id="IPR037914">
    <property type="entry name" value="SpoVT-AbrB_sf"/>
</dbReference>
<evidence type="ECO:0000313" key="4">
    <source>
        <dbReference type="Proteomes" id="UP000790096"/>
    </source>
</evidence>
<evidence type="ECO:0000256" key="1">
    <source>
        <dbReference type="PROSITE-ProRule" id="PRU01076"/>
    </source>
</evidence>
<reference evidence="3 4" key="1">
    <citation type="submission" date="2020-04" db="EMBL/GenBank/DDBJ databases">
        <title>Genome sequencing of Rosenbergiella species.</title>
        <authorList>
            <person name="Alvarez-Perez S."/>
            <person name="Lievens B."/>
        </authorList>
    </citation>
    <scope>NUCLEOTIDE SEQUENCE [LARGE SCALE GENOMIC DNA]</scope>
    <source>
        <strain evidence="3 4">S61</strain>
    </source>
</reference>
<dbReference type="Gene3D" id="2.10.260.10">
    <property type="match status" value="1"/>
</dbReference>
<dbReference type="Pfam" id="PF04014">
    <property type="entry name" value="MazE_antitoxin"/>
    <property type="match status" value="1"/>
</dbReference>
<dbReference type="InterPro" id="IPR007159">
    <property type="entry name" value="SpoVT-AbrB_dom"/>
</dbReference>
<name>A0ABS5T2R3_9GAMM</name>
<comment type="caution">
    <text evidence="3">The sequence shown here is derived from an EMBL/GenBank/DDBJ whole genome shotgun (WGS) entry which is preliminary data.</text>
</comment>
<dbReference type="EMBL" id="JABBFR010000042">
    <property type="protein sequence ID" value="MBT0725732.1"/>
    <property type="molecule type" value="Genomic_DNA"/>
</dbReference>
<keyword evidence="1 3" id="KW-0238">DNA-binding</keyword>
<dbReference type="PANTHER" id="PTHR40516">
    <property type="entry name" value="ANTITOXIN CHPS-RELATED"/>
    <property type="match status" value="1"/>
</dbReference>
<dbReference type="Proteomes" id="UP000790096">
    <property type="component" value="Unassembled WGS sequence"/>
</dbReference>
<dbReference type="InterPro" id="IPR039052">
    <property type="entry name" value="Antitox_PemI-like"/>
</dbReference>
<dbReference type="SMART" id="SM00966">
    <property type="entry name" value="SpoVT_AbrB"/>
    <property type="match status" value="1"/>
</dbReference>
<evidence type="ECO:0000313" key="3">
    <source>
        <dbReference type="EMBL" id="MBT0725732.1"/>
    </source>
</evidence>
<dbReference type="PANTHER" id="PTHR40516:SF1">
    <property type="entry name" value="ANTITOXIN CHPS-RELATED"/>
    <property type="match status" value="1"/>
</dbReference>
<dbReference type="RefSeq" id="WP_214238334.1">
    <property type="nucleotide sequence ID" value="NZ_JABBFR010000042.1"/>
</dbReference>
<keyword evidence="4" id="KW-1185">Reference proteome</keyword>
<proteinExistence type="predicted"/>
<sequence>MSTAISKWGNAAGLRIPQPFLKQIGLGIGDSVELKVTADNCLVIKKTGPSLADMLSRCTPENSHMEYFCEPIGKEII</sequence>
<accession>A0ABS5T2R3</accession>
<dbReference type="SUPFAM" id="SSF89447">
    <property type="entry name" value="AbrB/MazE/MraZ-like"/>
    <property type="match status" value="1"/>
</dbReference>